<evidence type="ECO:0000256" key="1">
    <source>
        <dbReference type="ARBA" id="ARBA00022729"/>
    </source>
</evidence>
<dbReference type="InterPro" id="IPR023214">
    <property type="entry name" value="HAD_sf"/>
</dbReference>
<dbReference type="Proteomes" id="UP001501637">
    <property type="component" value="Unassembled WGS sequence"/>
</dbReference>
<dbReference type="EMBL" id="BAAAUG010000031">
    <property type="protein sequence ID" value="GAA3097255.1"/>
    <property type="molecule type" value="Genomic_DNA"/>
</dbReference>
<sequence>MTMAQWRRRVGTTVAVATICGFGVVGGAQAAEPAAQPAARATAAAAAGVDYGTWQRDVLKVTDEARPYLEQRIEQGAGEKQAIVLDIDNTSLETHFDPFPPTPAVKPVLDLAKYANDHGVAVFFVTARPDLIELVTKANLKSVGYPVAGLYQRSIGDLFGSPAEFKAAKRAQIEGLGYTIIANIGNNGTDFEGGHAERTFKLPDYDGQLS</sequence>
<name>A0ABP6MBG2_9ACTN</name>
<dbReference type="InterPro" id="IPR036412">
    <property type="entry name" value="HAD-like_sf"/>
</dbReference>
<gene>
    <name evidence="3" type="ORF">GCM10010449_20850</name>
</gene>
<evidence type="ECO:0000313" key="4">
    <source>
        <dbReference type="Proteomes" id="UP001501637"/>
    </source>
</evidence>
<comment type="caution">
    <text evidence="3">The sequence shown here is derived from an EMBL/GenBank/DDBJ whole genome shotgun (WGS) entry which is preliminary data.</text>
</comment>
<dbReference type="Gene3D" id="3.40.50.1000">
    <property type="entry name" value="HAD superfamily/HAD-like"/>
    <property type="match status" value="2"/>
</dbReference>
<dbReference type="InterPro" id="IPR005519">
    <property type="entry name" value="Acid_phosphat_B-like"/>
</dbReference>
<dbReference type="SUPFAM" id="SSF56784">
    <property type="entry name" value="HAD-like"/>
    <property type="match status" value="1"/>
</dbReference>
<evidence type="ECO:0000313" key="3">
    <source>
        <dbReference type="EMBL" id="GAA3097255.1"/>
    </source>
</evidence>
<feature type="chain" id="PRO_5045116765" evidence="2">
    <location>
        <begin position="31"/>
        <end position="210"/>
    </location>
</feature>
<dbReference type="PANTHER" id="PTHR31284">
    <property type="entry name" value="ACID PHOSPHATASE-LIKE PROTEIN"/>
    <property type="match status" value="1"/>
</dbReference>
<dbReference type="PANTHER" id="PTHR31284:SF10">
    <property type="entry name" value="ACID PHOSPHATASE-LIKE PROTEIN"/>
    <property type="match status" value="1"/>
</dbReference>
<feature type="signal peptide" evidence="2">
    <location>
        <begin position="1"/>
        <end position="30"/>
    </location>
</feature>
<keyword evidence="1 2" id="KW-0732">Signal</keyword>
<accession>A0ABP6MBG2</accession>
<proteinExistence type="predicted"/>
<protein>
    <submittedName>
        <fullName evidence="3">HAD family acid phosphatase</fullName>
    </submittedName>
</protein>
<reference evidence="4" key="1">
    <citation type="journal article" date="2019" name="Int. J. Syst. Evol. Microbiol.">
        <title>The Global Catalogue of Microorganisms (GCM) 10K type strain sequencing project: providing services to taxonomists for standard genome sequencing and annotation.</title>
        <authorList>
            <consortium name="The Broad Institute Genomics Platform"/>
            <consortium name="The Broad Institute Genome Sequencing Center for Infectious Disease"/>
            <person name="Wu L."/>
            <person name="Ma J."/>
        </authorList>
    </citation>
    <scope>NUCLEOTIDE SEQUENCE [LARGE SCALE GENOMIC DNA]</scope>
    <source>
        <strain evidence="4">JCM 9092</strain>
    </source>
</reference>
<evidence type="ECO:0000256" key="2">
    <source>
        <dbReference type="SAM" id="SignalP"/>
    </source>
</evidence>
<dbReference type="RefSeq" id="WP_344520325.1">
    <property type="nucleotide sequence ID" value="NZ_BAAAUG010000031.1"/>
</dbReference>
<organism evidence="3 4">
    <name type="scientific">Streptomyces rectiviolaceus</name>
    <dbReference type="NCBI Taxonomy" id="332591"/>
    <lineage>
        <taxon>Bacteria</taxon>
        <taxon>Bacillati</taxon>
        <taxon>Actinomycetota</taxon>
        <taxon>Actinomycetes</taxon>
        <taxon>Kitasatosporales</taxon>
        <taxon>Streptomycetaceae</taxon>
        <taxon>Streptomyces</taxon>
    </lineage>
</organism>
<dbReference type="Pfam" id="PF03767">
    <property type="entry name" value="Acid_phosphat_B"/>
    <property type="match status" value="2"/>
</dbReference>
<keyword evidence="4" id="KW-1185">Reference proteome</keyword>